<feature type="transmembrane region" description="Helical" evidence="7">
    <location>
        <begin position="21"/>
        <end position="50"/>
    </location>
</feature>
<keyword evidence="5 7" id="KW-0472">Membrane</keyword>
<comment type="subcellular location">
    <subcellularLocation>
        <location evidence="1">Cell membrane</location>
        <topology evidence="1">Multi-pass membrane protein</topology>
    </subcellularLocation>
</comment>
<sequence>MAPPQKPKTTDAARRGGDTAAIIGVAAVAVCAIALIASLVAGGAVTAQVIPGLPDPGSLTRWGLPLARNLTALTGALTVGLLLLAAVLLPSERGRLGASATGYVRAASWTALAWAAAAAARLVFELSNILGRVPSDVVGNELTSYAGQIAEGRALMAVVLIATAIALFARTVTSAAGTMGLLAAAVAALVPPALTGHAAASGNHELAVTGLALHLVAISVWVGGLAAVTYHGLVRSGGDAAEAVRRFSAVALWAYTGVAVSGVASALSRLYSLDQLVSTPYGLILMLKVVLFAVLGVLGWRHRRSTVPRIAEEGGRALFARLAGVELVIMGAVMGLATTLSRTAPPAPDVSEVDAATAILGFPIPPPMSLQSLLTLWRPDLFFILVIAALGGLYAAGVVRLRRRGDGWPVVRTVFWFAGLLTMVAVMLSGFATYAMVLFSTHMLQHMITSMLIPILLVLGAPVTLALRALKPARRRGDRGPREWLNAFLQSRFSKVVTHPAVATALFVLGPYAVYFTPIFPALMSDHMGHLLMNVHFLLTGFLFYWTIIGIDPGPRKLPYLLRFVLLLVTMGMHAFFGITIMMQSEPLAMEYYGQFDIPWSEDVAGDQYQGGGFAWAVGEIPTLLVTVMMMRQWSQDEERTERRRERHSRRDGSDDADLDAYNAYLQELERRSRNGG</sequence>
<name>A0ABT4TUP5_9ACTN</name>
<evidence type="ECO:0000313" key="10">
    <source>
        <dbReference type="Proteomes" id="UP001165685"/>
    </source>
</evidence>
<gene>
    <name evidence="9" type="ORF">O4U47_25640</name>
</gene>
<dbReference type="InterPro" id="IPR032694">
    <property type="entry name" value="CopC/D"/>
</dbReference>
<keyword evidence="2" id="KW-1003">Cell membrane</keyword>
<dbReference type="PANTHER" id="PTHR34820">
    <property type="entry name" value="INNER MEMBRANE PROTEIN YEBZ"/>
    <property type="match status" value="1"/>
</dbReference>
<feature type="transmembrane region" description="Helical" evidence="7">
    <location>
        <begin position="152"/>
        <end position="169"/>
    </location>
</feature>
<dbReference type="InterPro" id="IPR019108">
    <property type="entry name" value="Caa3_assmbl_CtaG-rel"/>
</dbReference>
<feature type="transmembrane region" description="Helical" evidence="7">
    <location>
        <begin position="451"/>
        <end position="470"/>
    </location>
</feature>
<dbReference type="InterPro" id="IPR008457">
    <property type="entry name" value="Cu-R_CopD_dom"/>
</dbReference>
<keyword evidence="10" id="KW-1185">Reference proteome</keyword>
<feature type="transmembrane region" description="Helical" evidence="7">
    <location>
        <begin position="496"/>
        <end position="516"/>
    </location>
</feature>
<evidence type="ECO:0000256" key="3">
    <source>
        <dbReference type="ARBA" id="ARBA00022692"/>
    </source>
</evidence>
<evidence type="ECO:0000256" key="4">
    <source>
        <dbReference type="ARBA" id="ARBA00022989"/>
    </source>
</evidence>
<evidence type="ECO:0000256" key="1">
    <source>
        <dbReference type="ARBA" id="ARBA00004651"/>
    </source>
</evidence>
<feature type="transmembrane region" description="Helical" evidence="7">
    <location>
        <begin position="70"/>
        <end position="90"/>
    </location>
</feature>
<feature type="transmembrane region" description="Helical" evidence="7">
    <location>
        <begin position="102"/>
        <end position="124"/>
    </location>
</feature>
<dbReference type="Pfam" id="PF09678">
    <property type="entry name" value="Caa3_CtaG"/>
    <property type="match status" value="1"/>
</dbReference>
<evidence type="ECO:0000256" key="2">
    <source>
        <dbReference type="ARBA" id="ARBA00022475"/>
    </source>
</evidence>
<feature type="transmembrane region" description="Helical" evidence="7">
    <location>
        <begin position="528"/>
        <end position="548"/>
    </location>
</feature>
<dbReference type="EMBL" id="JAQFWP010000066">
    <property type="protein sequence ID" value="MDA2807920.1"/>
    <property type="molecule type" value="Genomic_DNA"/>
</dbReference>
<feature type="compositionally biased region" description="Basic and acidic residues" evidence="6">
    <location>
        <begin position="637"/>
        <end position="654"/>
    </location>
</feature>
<protein>
    <submittedName>
        <fullName evidence="9">Cytochrome c oxidase assembly protein</fullName>
    </submittedName>
</protein>
<evidence type="ECO:0000256" key="5">
    <source>
        <dbReference type="ARBA" id="ARBA00023136"/>
    </source>
</evidence>
<organism evidence="9 10">
    <name type="scientific">Nocardiopsis suaedae</name>
    <dbReference type="NCBI Taxonomy" id="3018444"/>
    <lineage>
        <taxon>Bacteria</taxon>
        <taxon>Bacillati</taxon>
        <taxon>Actinomycetota</taxon>
        <taxon>Actinomycetes</taxon>
        <taxon>Streptosporangiales</taxon>
        <taxon>Nocardiopsidaceae</taxon>
        <taxon>Nocardiopsis</taxon>
    </lineage>
</organism>
<proteinExistence type="predicted"/>
<comment type="caution">
    <text evidence="9">The sequence shown here is derived from an EMBL/GenBank/DDBJ whole genome shotgun (WGS) entry which is preliminary data.</text>
</comment>
<feature type="region of interest" description="Disordered" evidence="6">
    <location>
        <begin position="637"/>
        <end position="661"/>
    </location>
</feature>
<feature type="transmembrane region" description="Helical" evidence="7">
    <location>
        <begin position="560"/>
        <end position="583"/>
    </location>
</feature>
<feature type="transmembrane region" description="Helical" evidence="7">
    <location>
        <begin position="206"/>
        <end position="228"/>
    </location>
</feature>
<feature type="transmembrane region" description="Helical" evidence="7">
    <location>
        <begin position="279"/>
        <end position="298"/>
    </location>
</feature>
<feature type="transmembrane region" description="Helical" evidence="7">
    <location>
        <begin position="381"/>
        <end position="401"/>
    </location>
</feature>
<feature type="transmembrane region" description="Helical" evidence="7">
    <location>
        <begin position="318"/>
        <end position="340"/>
    </location>
</feature>
<evidence type="ECO:0000256" key="7">
    <source>
        <dbReference type="SAM" id="Phobius"/>
    </source>
</evidence>
<dbReference type="RefSeq" id="WP_270680537.1">
    <property type="nucleotide sequence ID" value="NZ_JAQFWP010000066.1"/>
</dbReference>
<keyword evidence="4 7" id="KW-1133">Transmembrane helix</keyword>
<dbReference type="Proteomes" id="UP001165685">
    <property type="component" value="Unassembled WGS sequence"/>
</dbReference>
<reference evidence="9" key="1">
    <citation type="submission" date="2023-01" db="EMBL/GenBank/DDBJ databases">
        <title>Draft genome sequence of Nocardiopsis sp. LSu2-4 isolated from halophytes.</title>
        <authorList>
            <person name="Duangmal K."/>
            <person name="Chantavorakit T."/>
        </authorList>
    </citation>
    <scope>NUCLEOTIDE SEQUENCE</scope>
    <source>
        <strain evidence="9">LSu2-4</strain>
    </source>
</reference>
<evidence type="ECO:0000259" key="8">
    <source>
        <dbReference type="Pfam" id="PF05425"/>
    </source>
</evidence>
<keyword evidence="3 7" id="KW-0812">Transmembrane</keyword>
<evidence type="ECO:0000313" key="9">
    <source>
        <dbReference type="EMBL" id="MDA2807920.1"/>
    </source>
</evidence>
<accession>A0ABT4TUP5</accession>
<dbReference type="PANTHER" id="PTHR34820:SF4">
    <property type="entry name" value="INNER MEMBRANE PROTEIN YEBZ"/>
    <property type="match status" value="1"/>
</dbReference>
<dbReference type="Pfam" id="PF05425">
    <property type="entry name" value="CopD"/>
    <property type="match status" value="1"/>
</dbReference>
<feature type="transmembrane region" description="Helical" evidence="7">
    <location>
        <begin position="249"/>
        <end position="267"/>
    </location>
</feature>
<feature type="domain" description="Copper resistance protein D" evidence="8">
    <location>
        <begin position="242"/>
        <end position="340"/>
    </location>
</feature>
<feature type="transmembrane region" description="Helical" evidence="7">
    <location>
        <begin position="181"/>
        <end position="200"/>
    </location>
</feature>
<feature type="transmembrane region" description="Helical" evidence="7">
    <location>
        <begin position="413"/>
        <end position="439"/>
    </location>
</feature>
<feature type="transmembrane region" description="Helical" evidence="7">
    <location>
        <begin position="614"/>
        <end position="635"/>
    </location>
</feature>
<evidence type="ECO:0000256" key="6">
    <source>
        <dbReference type="SAM" id="MobiDB-lite"/>
    </source>
</evidence>